<dbReference type="Pfam" id="PF13560">
    <property type="entry name" value="HTH_31"/>
    <property type="match status" value="1"/>
</dbReference>
<feature type="compositionally biased region" description="Basic and acidic residues" evidence="1">
    <location>
        <begin position="92"/>
        <end position="125"/>
    </location>
</feature>
<accession>A0ABT0JWL1</accession>
<name>A0ABT0JWL1_9ACTN</name>
<dbReference type="InterPro" id="IPR011990">
    <property type="entry name" value="TPR-like_helical_dom_sf"/>
</dbReference>
<dbReference type="SUPFAM" id="SSF48452">
    <property type="entry name" value="TPR-like"/>
    <property type="match status" value="2"/>
</dbReference>
<dbReference type="RefSeq" id="WP_248824326.1">
    <property type="nucleotide sequence ID" value="NZ_JALKFT010000007.1"/>
</dbReference>
<feature type="compositionally biased region" description="Low complexity" evidence="1">
    <location>
        <begin position="523"/>
        <end position="542"/>
    </location>
</feature>
<dbReference type="PANTHER" id="PTHR46082">
    <property type="entry name" value="ATP/GTP-BINDING PROTEIN-RELATED"/>
    <property type="match status" value="1"/>
</dbReference>
<dbReference type="InterPro" id="IPR053137">
    <property type="entry name" value="NLR-like"/>
</dbReference>
<dbReference type="Gene3D" id="3.40.50.300">
    <property type="entry name" value="P-loop containing nucleotide triphosphate hydrolases"/>
    <property type="match status" value="1"/>
</dbReference>
<dbReference type="SUPFAM" id="SSF52540">
    <property type="entry name" value="P-loop containing nucleoside triphosphate hydrolases"/>
    <property type="match status" value="1"/>
</dbReference>
<proteinExistence type="predicted"/>
<evidence type="ECO:0000313" key="3">
    <source>
        <dbReference type="Proteomes" id="UP001201873"/>
    </source>
</evidence>
<dbReference type="Gene3D" id="1.25.40.10">
    <property type="entry name" value="Tetratricopeptide repeat domain"/>
    <property type="match status" value="2"/>
</dbReference>
<evidence type="ECO:0000256" key="1">
    <source>
        <dbReference type="SAM" id="MobiDB-lite"/>
    </source>
</evidence>
<sequence>MSESIDLAAITTNVEFGRALTSVRLRARLSIRAVAQRVRIPASTAGGYFSGAHLPGLQPADLLTDMLRACGVSDEAELEQWTATWMRLRRARPADEEHSADPRPDGGSVRDSRDSRDNRDYRDEGEGTGAGEFAATITVAPPVARLNRIGTLFGREDILTRLSTHLPAAAGDPADAGHGGVHVLYGMGGIGKSTVALALADRARRRAIRTWWIGVTTAATVPAAMAALAVELGATRHELRNASLPDLVWRYLRALDEPWLLVIDNVDDPAAQLALPGGELLDGSGWLRRLDDTRGMVVVTTRDRSAWPAEAGPHEDDSPDSPDGRWVTLHPVRVLADEDAGAALRTLAGPGAGSTAEARTLGRRLGGLPLALGFAGRFLARTARMPAHFGDQEVPRTYLAYEQVLRAGGAGPVLPDFDGTSPALDGASLRTTGRDRERALVGPTWELSLQVLTDQGRPAARPLLTLLACFGCDLIPLELLDPATLSTGPLLGKLGPTQVWDLLDALAGQGLIELVPSPPPSTTTPVRPVRPSDNGSSAAAAPVSDATPAQWQIWLHPLVQDSFRRHAVYGERPEDYLEAVTALLARATRFDPRDPEHWAWWARLRAHWDAALGLLADIPDAVRAGLRLPPELLVAATRGGRFLRATGYPTQAVATYETVLAMGRPSLGAEHADVLAAEHDLYRVMAALGRQADAEPGFRRVLDARVRLLGASHADTLTTQHYLARTLRELGHFTEALELLKLTLERRVPTLGATHRDTLTTRNNIGDVLAELGQLDEAQEMLHAVWAARGDILGPTHPATLVTLAHLTRLALRSGAAQRAADHAQALVTTCQEVLGPDHPRALAAVGLYGEVERRRGRLAPAARAGYLAAHQRSLRVLGPQHATTATLAGLATAEAS</sequence>
<dbReference type="InterPro" id="IPR027417">
    <property type="entry name" value="P-loop_NTPase"/>
</dbReference>
<protein>
    <submittedName>
        <fullName evidence="2">Tetratricopeptide repeat protein</fullName>
    </submittedName>
</protein>
<feature type="region of interest" description="Disordered" evidence="1">
    <location>
        <begin position="514"/>
        <end position="542"/>
    </location>
</feature>
<dbReference type="Proteomes" id="UP001201873">
    <property type="component" value="Unassembled WGS sequence"/>
</dbReference>
<feature type="region of interest" description="Disordered" evidence="1">
    <location>
        <begin position="91"/>
        <end position="134"/>
    </location>
</feature>
<evidence type="ECO:0000313" key="2">
    <source>
        <dbReference type="EMBL" id="MCK9875944.1"/>
    </source>
</evidence>
<dbReference type="PRINTS" id="PR00364">
    <property type="entry name" value="DISEASERSIST"/>
</dbReference>
<reference evidence="2 3" key="1">
    <citation type="submission" date="2022-04" db="EMBL/GenBank/DDBJ databases">
        <title>Genome diversity in the genus Frankia.</title>
        <authorList>
            <person name="Carlos-Shanley C."/>
            <person name="Hahn D."/>
        </authorList>
    </citation>
    <scope>NUCLEOTIDE SEQUENCE [LARGE SCALE GENOMIC DNA]</scope>
    <source>
        <strain evidence="2 3">Ag45/Mut15</strain>
    </source>
</reference>
<feature type="region of interest" description="Disordered" evidence="1">
    <location>
        <begin position="304"/>
        <end position="324"/>
    </location>
</feature>
<dbReference type="PANTHER" id="PTHR46082:SF6">
    <property type="entry name" value="AAA+ ATPASE DOMAIN-CONTAINING PROTEIN-RELATED"/>
    <property type="match status" value="1"/>
</dbReference>
<comment type="caution">
    <text evidence="2">The sequence shown here is derived from an EMBL/GenBank/DDBJ whole genome shotgun (WGS) entry which is preliminary data.</text>
</comment>
<gene>
    <name evidence="2" type="ORF">MXD59_09175</name>
</gene>
<dbReference type="EMBL" id="JALKFT010000007">
    <property type="protein sequence ID" value="MCK9875944.1"/>
    <property type="molecule type" value="Genomic_DNA"/>
</dbReference>
<dbReference type="Pfam" id="PF13424">
    <property type="entry name" value="TPR_12"/>
    <property type="match status" value="2"/>
</dbReference>
<organism evidence="2 3">
    <name type="scientific">Frankia umida</name>
    <dbReference type="NCBI Taxonomy" id="573489"/>
    <lineage>
        <taxon>Bacteria</taxon>
        <taxon>Bacillati</taxon>
        <taxon>Actinomycetota</taxon>
        <taxon>Actinomycetes</taxon>
        <taxon>Frankiales</taxon>
        <taxon>Frankiaceae</taxon>
        <taxon>Frankia</taxon>
    </lineage>
</organism>
<keyword evidence="3" id="KW-1185">Reference proteome</keyword>